<name>A0A832T7X5_9EURY</name>
<comment type="caution">
    <text evidence="1">The sequence shown here is derived from an EMBL/GenBank/DDBJ whole genome shotgun (WGS) entry which is preliminary data.</text>
</comment>
<dbReference type="RefSeq" id="WP_011019507.1">
    <property type="nucleotide sequence ID" value="NZ_DUJS01000001.1"/>
</dbReference>
<evidence type="ECO:0008006" key="3">
    <source>
        <dbReference type="Google" id="ProtNLM"/>
    </source>
</evidence>
<dbReference type="AlphaFoldDB" id="A0A832T7X5"/>
<organism evidence="1 2">
    <name type="scientific">Methanopyrus kandleri</name>
    <dbReference type="NCBI Taxonomy" id="2320"/>
    <lineage>
        <taxon>Archaea</taxon>
        <taxon>Methanobacteriati</taxon>
        <taxon>Methanobacteriota</taxon>
        <taxon>Methanomada group</taxon>
        <taxon>Methanopyri</taxon>
        <taxon>Methanopyrales</taxon>
        <taxon>Methanopyraceae</taxon>
        <taxon>Methanopyrus</taxon>
    </lineage>
</organism>
<sequence length="57" mass="6491">MCEHAKALDVLGVAYTECRYGAWEPSEETLEWAIGTVEELFELLERVERDHGPASRP</sequence>
<dbReference type="EMBL" id="DUJS01000001">
    <property type="protein sequence ID" value="HII69775.1"/>
    <property type="molecule type" value="Genomic_DNA"/>
</dbReference>
<dbReference type="GeneID" id="43496563"/>
<accession>A0A832T7X5</accession>
<reference evidence="1" key="1">
    <citation type="journal article" date="2020" name="bioRxiv">
        <title>A rank-normalized archaeal taxonomy based on genome phylogeny resolves widespread incomplete and uneven classifications.</title>
        <authorList>
            <person name="Rinke C."/>
            <person name="Chuvochina M."/>
            <person name="Mussig A.J."/>
            <person name="Chaumeil P.-A."/>
            <person name="Waite D.W."/>
            <person name="Whitman W.B."/>
            <person name="Parks D.H."/>
            <person name="Hugenholtz P."/>
        </authorList>
    </citation>
    <scope>NUCLEOTIDE SEQUENCE</scope>
    <source>
        <strain evidence="1">UBA8853</strain>
    </source>
</reference>
<dbReference type="Gene3D" id="1.20.120.330">
    <property type="entry name" value="Nucleotidyltransferases domain 2"/>
    <property type="match status" value="1"/>
</dbReference>
<proteinExistence type="predicted"/>
<dbReference type="Proteomes" id="UP000619545">
    <property type="component" value="Unassembled WGS sequence"/>
</dbReference>
<protein>
    <recommendedName>
        <fullName evidence="3">HEPN domain-containing protein</fullName>
    </recommendedName>
</protein>
<gene>
    <name evidence="1" type="ORF">HA336_00905</name>
</gene>
<evidence type="ECO:0000313" key="2">
    <source>
        <dbReference type="Proteomes" id="UP000619545"/>
    </source>
</evidence>
<evidence type="ECO:0000313" key="1">
    <source>
        <dbReference type="EMBL" id="HII69775.1"/>
    </source>
</evidence>